<dbReference type="Pfam" id="PF00106">
    <property type="entry name" value="adh_short"/>
    <property type="match status" value="1"/>
</dbReference>
<dbReference type="SUPFAM" id="SSF51735">
    <property type="entry name" value="NAD(P)-binding Rossmann-fold domains"/>
    <property type="match status" value="1"/>
</dbReference>
<name>A0A8H7TY83_9APHY</name>
<keyword evidence="2" id="KW-0560">Oxidoreductase</keyword>
<dbReference type="CDD" id="cd05374">
    <property type="entry name" value="17beta-HSD-like_SDR_c"/>
    <property type="match status" value="1"/>
</dbReference>
<dbReference type="InterPro" id="IPR036291">
    <property type="entry name" value="NAD(P)-bd_dom_sf"/>
</dbReference>
<comment type="similarity">
    <text evidence="1 3">Belongs to the short-chain dehydrogenases/reductases (SDR) family.</text>
</comment>
<dbReference type="PANTHER" id="PTHR43976:SF16">
    <property type="entry name" value="SHORT-CHAIN DEHYDROGENASE_REDUCTASE FAMILY PROTEIN"/>
    <property type="match status" value="1"/>
</dbReference>
<dbReference type="PANTHER" id="PTHR43976">
    <property type="entry name" value="SHORT CHAIN DEHYDROGENASE"/>
    <property type="match status" value="1"/>
</dbReference>
<dbReference type="PRINTS" id="PR00081">
    <property type="entry name" value="GDHRDH"/>
</dbReference>
<reference evidence="4" key="2">
    <citation type="journal article" name="Front. Microbiol.">
        <title>Degradative Capacity of Two Strains of Rhodonia placenta: From Phenotype to Genotype.</title>
        <authorList>
            <person name="Kolle M."/>
            <person name="Horta M.A.C."/>
            <person name="Nowrousian M."/>
            <person name="Ohm R.A."/>
            <person name="Benz J.P."/>
            <person name="Pilgard A."/>
        </authorList>
    </citation>
    <scope>NUCLEOTIDE SEQUENCE</scope>
    <source>
        <strain evidence="4">FPRL280</strain>
    </source>
</reference>
<dbReference type="PRINTS" id="PR00080">
    <property type="entry name" value="SDRFAMILY"/>
</dbReference>
<evidence type="ECO:0000313" key="4">
    <source>
        <dbReference type="EMBL" id="KAF9805691.1"/>
    </source>
</evidence>
<proteinExistence type="inferred from homology"/>
<organism evidence="4 5">
    <name type="scientific">Rhodonia placenta</name>
    <dbReference type="NCBI Taxonomy" id="104341"/>
    <lineage>
        <taxon>Eukaryota</taxon>
        <taxon>Fungi</taxon>
        <taxon>Dikarya</taxon>
        <taxon>Basidiomycota</taxon>
        <taxon>Agaricomycotina</taxon>
        <taxon>Agaricomycetes</taxon>
        <taxon>Polyporales</taxon>
        <taxon>Adustoporiaceae</taxon>
        <taxon>Rhodonia</taxon>
    </lineage>
</organism>
<dbReference type="InterPro" id="IPR051911">
    <property type="entry name" value="SDR_oxidoreductase"/>
</dbReference>
<comment type="caution">
    <text evidence="4">The sequence shown here is derived from an EMBL/GenBank/DDBJ whole genome shotgun (WGS) entry which is preliminary data.</text>
</comment>
<evidence type="ECO:0000256" key="1">
    <source>
        <dbReference type="ARBA" id="ARBA00006484"/>
    </source>
</evidence>
<dbReference type="GO" id="GO:0016491">
    <property type="term" value="F:oxidoreductase activity"/>
    <property type="evidence" value="ECO:0007669"/>
    <property type="project" value="UniProtKB-KW"/>
</dbReference>
<gene>
    <name evidence="4" type="ORF">IEO21_08954</name>
</gene>
<evidence type="ECO:0000256" key="2">
    <source>
        <dbReference type="ARBA" id="ARBA00023002"/>
    </source>
</evidence>
<dbReference type="EMBL" id="JADOXO010000367">
    <property type="protein sequence ID" value="KAF9805691.1"/>
    <property type="molecule type" value="Genomic_DNA"/>
</dbReference>
<accession>A0A8H7TY83</accession>
<reference evidence="4" key="1">
    <citation type="submission" date="2020-11" db="EMBL/GenBank/DDBJ databases">
        <authorList>
            <person name="Koelle M."/>
            <person name="Horta M.A.C."/>
            <person name="Nowrousian M."/>
            <person name="Ohm R.A."/>
            <person name="Benz P."/>
            <person name="Pilgard A."/>
        </authorList>
    </citation>
    <scope>NUCLEOTIDE SEQUENCE</scope>
    <source>
        <strain evidence="4">FPRL280</strain>
    </source>
</reference>
<dbReference type="Gene3D" id="3.40.50.720">
    <property type="entry name" value="NAD(P)-binding Rossmann-like Domain"/>
    <property type="match status" value="1"/>
</dbReference>
<evidence type="ECO:0000256" key="3">
    <source>
        <dbReference type="RuleBase" id="RU000363"/>
    </source>
</evidence>
<dbReference type="Proteomes" id="UP000639403">
    <property type="component" value="Unassembled WGS sequence"/>
</dbReference>
<dbReference type="AlphaFoldDB" id="A0A8H7TY83"/>
<evidence type="ECO:0008006" key="6">
    <source>
        <dbReference type="Google" id="ProtNLM"/>
    </source>
</evidence>
<dbReference type="InterPro" id="IPR002347">
    <property type="entry name" value="SDR_fam"/>
</dbReference>
<sequence>MDLDLDASRKVWLVTGTSSGFGKRLVKSILARGDYVIATVRALDRFQIPLSDEERCRVHVLVFDLADTHENIQKLAAKAAGLWGRIDVLVNNAGVAPKSLLEELGESTLSSAFQTNFFGVLNLTNAILPYMRARRSGTVVFMGSRSVFKPDMPLTGAYVASKAAVHGAAETYSSELKPFGVRVLIACFGGFRTEGIHIAPVTVDNPAPGLDDFRQKAIHSFDGAWERAPGDPDKAMEVLVDAVRGEGKAKGRDLPLYLFIGGPTYTATREHCRMLLKSMDEWEDVAKDLDFDCAAPVEAPSHG</sequence>
<evidence type="ECO:0000313" key="5">
    <source>
        <dbReference type="Proteomes" id="UP000639403"/>
    </source>
</evidence>
<protein>
    <recommendedName>
        <fullName evidence="6">Candidate oxidoreductase</fullName>
    </recommendedName>
</protein>